<keyword evidence="12" id="KW-0234">DNA repair</keyword>
<dbReference type="Pfam" id="PF00867">
    <property type="entry name" value="XPG_I"/>
    <property type="match status" value="1"/>
</dbReference>
<dbReference type="InterPro" id="IPR006086">
    <property type="entry name" value="XPG-I_dom"/>
</dbReference>
<evidence type="ECO:0000313" key="18">
    <source>
        <dbReference type="Proteomes" id="UP001164286"/>
    </source>
</evidence>
<gene>
    <name evidence="17" type="ORF">MKK02DRAFT_23586</name>
</gene>
<protein>
    <submittedName>
        <fullName evidence="17">PIN domain-like protein</fullName>
    </submittedName>
</protein>
<evidence type="ECO:0000259" key="15">
    <source>
        <dbReference type="SMART" id="SM00484"/>
    </source>
</evidence>
<dbReference type="GO" id="GO:0006281">
    <property type="term" value="P:DNA repair"/>
    <property type="evidence" value="ECO:0007669"/>
    <property type="project" value="UniProtKB-KW"/>
</dbReference>
<dbReference type="FunFam" id="3.40.50.1010:FF:000002">
    <property type="entry name" value="Exonuclease 1, putative"/>
    <property type="match status" value="1"/>
</dbReference>
<keyword evidence="4" id="KW-0540">Nuclease</keyword>
<dbReference type="GO" id="GO:0005634">
    <property type="term" value="C:nucleus"/>
    <property type="evidence" value="ECO:0007669"/>
    <property type="project" value="UniProtKB-SubCell"/>
</dbReference>
<dbReference type="InterPro" id="IPR006085">
    <property type="entry name" value="XPG_DNA_repair_N"/>
</dbReference>
<evidence type="ECO:0000256" key="2">
    <source>
        <dbReference type="ARBA" id="ARBA00004123"/>
    </source>
</evidence>
<keyword evidence="8" id="KW-0269">Exonuclease</keyword>
<dbReference type="SMART" id="SM00279">
    <property type="entry name" value="HhH2"/>
    <property type="match status" value="1"/>
</dbReference>
<dbReference type="SMART" id="SM00485">
    <property type="entry name" value="XPGN"/>
    <property type="match status" value="1"/>
</dbReference>
<keyword evidence="11" id="KW-0238">DNA-binding</keyword>
<dbReference type="EMBL" id="JAKWFO010000003">
    <property type="protein sequence ID" value="KAI9638626.1"/>
    <property type="molecule type" value="Genomic_DNA"/>
</dbReference>
<evidence type="ECO:0000256" key="12">
    <source>
        <dbReference type="ARBA" id="ARBA00023204"/>
    </source>
</evidence>
<keyword evidence="9" id="KW-0460">Magnesium</keyword>
<dbReference type="GO" id="GO:0017108">
    <property type="term" value="F:5'-flap endonuclease activity"/>
    <property type="evidence" value="ECO:0007669"/>
    <property type="project" value="TreeGrafter"/>
</dbReference>
<dbReference type="PANTHER" id="PTHR11081">
    <property type="entry name" value="FLAP ENDONUCLEASE FAMILY MEMBER"/>
    <property type="match status" value="1"/>
</dbReference>
<dbReference type="GO" id="GO:0003677">
    <property type="term" value="F:DNA binding"/>
    <property type="evidence" value="ECO:0007669"/>
    <property type="project" value="UniProtKB-KW"/>
</dbReference>
<dbReference type="GO" id="GO:0046872">
    <property type="term" value="F:metal ion binding"/>
    <property type="evidence" value="ECO:0007669"/>
    <property type="project" value="UniProtKB-KW"/>
</dbReference>
<proteinExistence type="inferred from homology"/>
<evidence type="ECO:0000256" key="9">
    <source>
        <dbReference type="ARBA" id="ARBA00022842"/>
    </source>
</evidence>
<dbReference type="InterPro" id="IPR008918">
    <property type="entry name" value="HhH2"/>
</dbReference>
<dbReference type="Gene3D" id="3.40.50.1010">
    <property type="entry name" value="5'-nuclease"/>
    <property type="match status" value="1"/>
</dbReference>
<dbReference type="GeneID" id="77725953"/>
<dbReference type="SUPFAM" id="SSF47807">
    <property type="entry name" value="5' to 3' exonuclease, C-terminal subdomain"/>
    <property type="match status" value="1"/>
</dbReference>
<evidence type="ECO:0000256" key="13">
    <source>
        <dbReference type="ARBA" id="ARBA00023242"/>
    </source>
</evidence>
<dbReference type="InterPro" id="IPR006084">
    <property type="entry name" value="XPG/Rad2"/>
</dbReference>
<dbReference type="SMART" id="SM00484">
    <property type="entry name" value="XPGI"/>
    <property type="match status" value="1"/>
</dbReference>
<evidence type="ECO:0000256" key="8">
    <source>
        <dbReference type="ARBA" id="ARBA00022839"/>
    </source>
</evidence>
<keyword evidence="6" id="KW-0227">DNA damage</keyword>
<feature type="domain" description="XPG N-terminal" evidence="16">
    <location>
        <begin position="1"/>
        <end position="99"/>
    </location>
</feature>
<dbReference type="PRINTS" id="PR00853">
    <property type="entry name" value="XPGRADSUPER"/>
</dbReference>
<comment type="cofactor">
    <cofactor evidence="1">
        <name>Mg(2+)</name>
        <dbReference type="ChEBI" id="CHEBI:18420"/>
    </cofactor>
</comment>
<keyword evidence="13" id="KW-0539">Nucleus</keyword>
<dbReference type="RefSeq" id="XP_052948403.1">
    <property type="nucleotide sequence ID" value="XM_053086752.1"/>
</dbReference>
<dbReference type="CDD" id="cd09857">
    <property type="entry name" value="PIN_EXO1"/>
    <property type="match status" value="1"/>
</dbReference>
<dbReference type="AlphaFoldDB" id="A0AA38LY98"/>
<comment type="subcellular location">
    <subcellularLocation>
        <location evidence="2">Nucleus</location>
    </subcellularLocation>
</comment>
<evidence type="ECO:0000259" key="16">
    <source>
        <dbReference type="SMART" id="SM00485"/>
    </source>
</evidence>
<keyword evidence="5" id="KW-0479">Metal-binding</keyword>
<dbReference type="PROSITE" id="PS00841">
    <property type="entry name" value="XPG_1"/>
    <property type="match status" value="1"/>
</dbReference>
<evidence type="ECO:0000256" key="14">
    <source>
        <dbReference type="SAM" id="MobiDB-lite"/>
    </source>
</evidence>
<dbReference type="Gene3D" id="1.10.150.20">
    <property type="entry name" value="5' to 3' exonuclease, C-terminal subdomain"/>
    <property type="match status" value="1"/>
</dbReference>
<organism evidence="17 18">
    <name type="scientific">Dioszegia hungarica</name>
    <dbReference type="NCBI Taxonomy" id="4972"/>
    <lineage>
        <taxon>Eukaryota</taxon>
        <taxon>Fungi</taxon>
        <taxon>Dikarya</taxon>
        <taxon>Basidiomycota</taxon>
        <taxon>Agaricomycotina</taxon>
        <taxon>Tremellomycetes</taxon>
        <taxon>Tremellales</taxon>
        <taxon>Bulleribasidiaceae</taxon>
        <taxon>Dioszegia</taxon>
    </lineage>
</organism>
<accession>A0AA38LY98</accession>
<evidence type="ECO:0000256" key="7">
    <source>
        <dbReference type="ARBA" id="ARBA00022801"/>
    </source>
</evidence>
<dbReference type="Proteomes" id="UP001164286">
    <property type="component" value="Unassembled WGS sequence"/>
</dbReference>
<dbReference type="PROSITE" id="PS00842">
    <property type="entry name" value="XPG_2"/>
    <property type="match status" value="1"/>
</dbReference>
<evidence type="ECO:0000256" key="3">
    <source>
        <dbReference type="ARBA" id="ARBA00010563"/>
    </source>
</evidence>
<evidence type="ECO:0000256" key="11">
    <source>
        <dbReference type="ARBA" id="ARBA00023125"/>
    </source>
</evidence>
<feature type="region of interest" description="Disordered" evidence="14">
    <location>
        <begin position="89"/>
        <end position="117"/>
    </location>
</feature>
<feature type="compositionally biased region" description="Basic and acidic residues" evidence="14">
    <location>
        <begin position="89"/>
        <end position="99"/>
    </location>
</feature>
<dbReference type="PANTHER" id="PTHR11081:SF65">
    <property type="entry name" value="DNA DAMAGE-INDUCIBLE PROTEIN DIN7-RELATED"/>
    <property type="match status" value="1"/>
</dbReference>
<evidence type="ECO:0000256" key="4">
    <source>
        <dbReference type="ARBA" id="ARBA00022722"/>
    </source>
</evidence>
<evidence type="ECO:0000256" key="6">
    <source>
        <dbReference type="ARBA" id="ARBA00022763"/>
    </source>
</evidence>
<evidence type="ECO:0000256" key="10">
    <source>
        <dbReference type="ARBA" id="ARBA00022881"/>
    </source>
</evidence>
<dbReference type="SUPFAM" id="SSF88723">
    <property type="entry name" value="PIN domain-like"/>
    <property type="match status" value="1"/>
</dbReference>
<feature type="domain" description="XPG-I" evidence="15">
    <location>
        <begin position="138"/>
        <end position="208"/>
    </location>
</feature>
<dbReference type="InterPro" id="IPR037315">
    <property type="entry name" value="EXO1_H3TH"/>
</dbReference>
<dbReference type="CDD" id="cd09908">
    <property type="entry name" value="H3TH_EXO1"/>
    <property type="match status" value="1"/>
</dbReference>
<reference evidence="17" key="1">
    <citation type="journal article" date="2022" name="G3 (Bethesda)">
        <title>High quality genome of the basidiomycete yeast Dioszegia hungarica PDD-24b-2 isolated from cloud water.</title>
        <authorList>
            <person name="Jarrige D."/>
            <person name="Haridas S."/>
            <person name="Bleykasten-Grosshans C."/>
            <person name="Joly M."/>
            <person name="Nadalig T."/>
            <person name="Sancelme M."/>
            <person name="Vuilleumier S."/>
            <person name="Grigoriev I.V."/>
            <person name="Amato P."/>
            <person name="Bringel F."/>
        </authorList>
    </citation>
    <scope>NUCLEOTIDE SEQUENCE</scope>
    <source>
        <strain evidence="17">PDD-24b-2</strain>
    </source>
</reference>
<dbReference type="InterPro" id="IPR019974">
    <property type="entry name" value="XPG_CS"/>
</dbReference>
<sequence length="313" mass="35450">MGIQGLLPLLKEISVHGNIKDFAGKRLAVDAYVWLHKGAFGCAEDLVKGKRTTKFVDYAMYRVRLLKHHGITPFIVFDGGPLPAKKGTEVSRAKSRAENSARATSLESQGRQKEARDHYTKCVDITPEMAYQLIKALRAENVEYVVAPYEADAQLYYLEREGYVDGIITEDSDLLVFGCKQVIFKLDGDGNCVHIHRDKLATISQFPMDGWTNTQFRRMAMLSGCDYLPSIPGIGLKKAHGALRRYKTVEKVLMQLRLEGAHKVPDNYIQAFNQAELAFMHQRVYCPREKRLRPINDFPEAGLGEEDERWIGL</sequence>
<evidence type="ECO:0000256" key="5">
    <source>
        <dbReference type="ARBA" id="ARBA00022723"/>
    </source>
</evidence>
<dbReference type="FunFam" id="1.10.150.20:FF:000011">
    <property type="entry name" value="exonuclease 1"/>
    <property type="match status" value="1"/>
</dbReference>
<name>A0AA38LY98_9TREE</name>
<dbReference type="InterPro" id="IPR029060">
    <property type="entry name" value="PIN-like_dom_sf"/>
</dbReference>
<comment type="caution">
    <text evidence="17">The sequence shown here is derived from an EMBL/GenBank/DDBJ whole genome shotgun (WGS) entry which is preliminary data.</text>
</comment>
<dbReference type="InterPro" id="IPR044752">
    <property type="entry name" value="PIN-like_EXO1"/>
</dbReference>
<dbReference type="GO" id="GO:0035312">
    <property type="term" value="F:5'-3' DNA exonuclease activity"/>
    <property type="evidence" value="ECO:0007669"/>
    <property type="project" value="InterPro"/>
</dbReference>
<dbReference type="InterPro" id="IPR036279">
    <property type="entry name" value="5-3_exonuclease_C_sf"/>
</dbReference>
<dbReference type="Pfam" id="PF00752">
    <property type="entry name" value="XPG_N"/>
    <property type="match status" value="1"/>
</dbReference>
<keyword evidence="7" id="KW-0378">Hydrolase</keyword>
<keyword evidence="10" id="KW-0267">Excision nuclease</keyword>
<comment type="similarity">
    <text evidence="3">Belongs to the XPG/RAD2 endonuclease family. EXO1 subfamily.</text>
</comment>
<evidence type="ECO:0000256" key="1">
    <source>
        <dbReference type="ARBA" id="ARBA00001946"/>
    </source>
</evidence>
<evidence type="ECO:0000313" key="17">
    <source>
        <dbReference type="EMBL" id="KAI9638626.1"/>
    </source>
</evidence>
<keyword evidence="18" id="KW-1185">Reference proteome</keyword>